<reference evidence="3 5" key="3">
    <citation type="submission" date="2019-03" db="EMBL/GenBank/DDBJ databases">
        <authorList>
            <consortium name="Pathogen Informatics"/>
        </authorList>
    </citation>
    <scope>NUCLEOTIDE SEQUENCE [LARGE SCALE GENOMIC DNA]</scope>
    <source>
        <strain evidence="3 5">NCTC12282</strain>
    </source>
</reference>
<dbReference type="EMBL" id="PDDX01000001">
    <property type="protein sequence ID" value="PHI28306.1"/>
    <property type="molecule type" value="Genomic_DNA"/>
</dbReference>
<dbReference type="AlphaFoldDB" id="A0A2C6DAR2"/>
<evidence type="ECO:0000259" key="1">
    <source>
        <dbReference type="Pfam" id="PF20552"/>
    </source>
</evidence>
<reference evidence="4" key="2">
    <citation type="submission" date="2017-09" db="EMBL/GenBank/DDBJ databases">
        <title>FDA dAtabase for Regulatory Grade micrObial Sequences (FDA-ARGOS): Supporting development and validation of Infectious Disease Dx tests.</title>
        <authorList>
            <person name="Minogue T."/>
            <person name="Wolcott M."/>
            <person name="Wasieloski L."/>
            <person name="Aguilar W."/>
            <person name="Moore D."/>
            <person name="Tallon L."/>
            <person name="Sadzewicz L."/>
            <person name="Ott S."/>
            <person name="Zhao X."/>
            <person name="Nagaraj S."/>
            <person name="Vavikolanu K."/>
            <person name="Aluvathingal J."/>
            <person name="Nadendla S."/>
            <person name="Sichtig H."/>
        </authorList>
    </citation>
    <scope>NUCLEOTIDE SEQUENCE [LARGE SCALE GENOMIC DNA]</scope>
    <source>
        <strain evidence="4">FDAARGOS_387</strain>
    </source>
</reference>
<evidence type="ECO:0000313" key="2">
    <source>
        <dbReference type="EMBL" id="PHI28306.1"/>
    </source>
</evidence>
<evidence type="ECO:0000313" key="3">
    <source>
        <dbReference type="EMBL" id="VFS46197.1"/>
    </source>
</evidence>
<feature type="domain" description="Recombinase-like" evidence="1">
    <location>
        <begin position="33"/>
        <end position="101"/>
    </location>
</feature>
<protein>
    <recommendedName>
        <fullName evidence="1">Recombinase-like domain-containing protein</fullName>
    </recommendedName>
</protein>
<dbReference type="RefSeq" id="WP_029095147.1">
    <property type="nucleotide sequence ID" value="NZ_CAADJA010000002.1"/>
</dbReference>
<proteinExistence type="predicted"/>
<keyword evidence="4" id="KW-1185">Reference proteome</keyword>
<dbReference type="STRING" id="1111728.GCA_000427805_02454"/>
<name>A0A2C6DAR2_9GAMM</name>
<sequence>MEQIKDFNPWLPDTQQVIPTKEGGNGQIHVPGQYQNVIWQNRSRVPDSFEVALIAALEEIFDRGTEELEQIVTQLNDKRLFDRSGDAWTEKTFCHFLKVNGF</sequence>
<gene>
    <name evidence="2" type="ORF">CRN84_02615</name>
    <name evidence="3" type="ORF">NCTC12282_01088</name>
</gene>
<dbReference type="Proteomes" id="UP000224974">
    <property type="component" value="Unassembled WGS sequence"/>
</dbReference>
<reference evidence="2" key="1">
    <citation type="submission" date="2017-09" db="EMBL/GenBank/DDBJ databases">
        <title>FDA dAtabase for Regulatory Grade micrObial Sequences (FDA-ARGOS): Supporting development and validation of Infectious Disease Dx tests.</title>
        <authorList>
            <person name="Minogue T."/>
            <person name="Wolcott M."/>
            <person name="Wasieloski L."/>
            <person name="Aguilar W."/>
            <person name="Moore D."/>
            <person name="Tallon L.J."/>
            <person name="Sadzewicz L."/>
            <person name="Ott S."/>
            <person name="Zhao X."/>
            <person name="Nagaraj S."/>
            <person name="Vavikolanu K."/>
            <person name="Aluvathingal J."/>
            <person name="Nadendla S."/>
            <person name="Sichtig H."/>
        </authorList>
    </citation>
    <scope>NUCLEOTIDE SEQUENCE</scope>
    <source>
        <strain evidence="2">FDAARGOS_387</strain>
    </source>
</reference>
<dbReference type="OrthoDB" id="6909982at2"/>
<dbReference type="Pfam" id="PF20552">
    <property type="entry name" value="HTH_62"/>
    <property type="match status" value="1"/>
</dbReference>
<evidence type="ECO:0000313" key="5">
    <source>
        <dbReference type="Proteomes" id="UP000373449"/>
    </source>
</evidence>
<organism evidence="2 4">
    <name type="scientific">Budvicia aquatica</name>
    <dbReference type="NCBI Taxonomy" id="82979"/>
    <lineage>
        <taxon>Bacteria</taxon>
        <taxon>Pseudomonadati</taxon>
        <taxon>Pseudomonadota</taxon>
        <taxon>Gammaproteobacteria</taxon>
        <taxon>Enterobacterales</taxon>
        <taxon>Budviciaceae</taxon>
        <taxon>Budvicia</taxon>
    </lineage>
</organism>
<dbReference type="Proteomes" id="UP000373449">
    <property type="component" value="Unassembled WGS sequence"/>
</dbReference>
<dbReference type="InterPro" id="IPR046789">
    <property type="entry name" value="HTH_62"/>
</dbReference>
<evidence type="ECO:0000313" key="4">
    <source>
        <dbReference type="Proteomes" id="UP000224974"/>
    </source>
</evidence>
<accession>A0A2C6DAR2</accession>
<dbReference type="EMBL" id="CAADJA010000002">
    <property type="protein sequence ID" value="VFS46197.1"/>
    <property type="molecule type" value="Genomic_DNA"/>
</dbReference>